<dbReference type="Proteomes" id="UP000494117">
    <property type="component" value="Unassembled WGS sequence"/>
</dbReference>
<evidence type="ECO:0000256" key="4">
    <source>
        <dbReference type="ARBA" id="ARBA00023136"/>
    </source>
</evidence>
<evidence type="ECO:0000256" key="3">
    <source>
        <dbReference type="ARBA" id="ARBA00022989"/>
    </source>
</evidence>
<evidence type="ECO:0000256" key="5">
    <source>
        <dbReference type="SAM" id="MobiDB-lite"/>
    </source>
</evidence>
<evidence type="ECO:0000259" key="7">
    <source>
        <dbReference type="Pfam" id="PF04357"/>
    </source>
</evidence>
<dbReference type="EMBL" id="CADILG010000015">
    <property type="protein sequence ID" value="CAB3866450.1"/>
    <property type="molecule type" value="Genomic_DNA"/>
</dbReference>
<accession>A0A6S7CVF2</accession>
<protein>
    <recommendedName>
        <fullName evidence="7">Translocation and assembly module TamB C-terminal domain-containing protein</fullName>
    </recommendedName>
</protein>
<keyword evidence="3 6" id="KW-1133">Transmembrane helix</keyword>
<evidence type="ECO:0000256" key="1">
    <source>
        <dbReference type="ARBA" id="ARBA00004167"/>
    </source>
</evidence>
<proteinExistence type="predicted"/>
<evidence type="ECO:0000256" key="6">
    <source>
        <dbReference type="SAM" id="Phobius"/>
    </source>
</evidence>
<evidence type="ECO:0000256" key="2">
    <source>
        <dbReference type="ARBA" id="ARBA00022692"/>
    </source>
</evidence>
<feature type="region of interest" description="Disordered" evidence="5">
    <location>
        <begin position="237"/>
        <end position="322"/>
    </location>
</feature>
<sequence>MKGLRKFLRQVLVWWLPGLAMLAVLAGGFLFWLVGSQNGTRLLLTTAAQQLNGQALDVQGSLLRGVSVGKLDLDVGGTRIDVTDLRLDVHWRALGDRLLHVREVSAGTVHVGLTSTPETAPAEDSGEPFSLPELPVDIAVDKVALGDFQLEQDGQPLPVTLGNLDATFAAGKQGAQLRIASLRVGHEVGQADVSGQAELQGMADPWPFTARLDVTAQGAGPDSPLCEADKLSGVFDAQQGGGKKADPKAGAKADAKADPKAGAKADAKADPKAGAKADAKADPKADAKGNPKADPKLAAKADPKRDPKAKDAEPPLPPEAPRPACQVVLRADAAGSLDGIQAKLDGEGSGMRLDLSADLAPRTALVLRSARAQAQLPDKSTLSAQLDLQSDGAQGAGRDRIAGTVSAQRLDLAPWLGKDIPPAVLTVRGDVQADIENLSQLRHAAVDLRFEEGTRWNKQPLTGSLKAQVDIAAVGNAAQADSAASAAATPSGAASAVAAPASAAPASAASASAASASAASTSAASTSAASTPAAPGAATPETDPLAGLRIHGLAVDLKLGRNRIQATGELDAKDGALSLDAQAPQLDAFWPGIPGGAELKGKLAGTLAAHRGELAAGYTPAKPRPGVLGEAPAKANIAFVGSWGKGPAGTPDAALPGWRGTFSRLTADTAGFTVAADRPVTLAFLPGAVEPQWQWQVGQTALSLTLPGKERVVLAHQGSRGGGKRWETAGQADNLVITAAMARQVIGAVDPEAAAKLGKRPARVNAMIPEGQRRIALDVLWDLKFDGRLAGRARIARREGDLLIPGDPPIPLGLKALVLDLTATPTAANASRLDAKVNLATDKMGLINGTGSAVLLVDAKGGMGLDPRQPLRAKLDADIADLAWVGLFVGDSMEVGGTVKANLEAQGTLAGKWSASGNIRGDKLRVVRIDDGVRLIDGTLAARLDGDRLVLDSLRFPASLRVMPAEWRTKEWITTNPEAKGGYAEAKGQWNFIDGGGDIKLTLYRFPALQRSDRYAMVSGVIDLKAAMPRIDIVGDLKADAGWFSLEILQGVPSLDDDVKVRRPGDDPGTVSTPLQTSMNLKFDMGPRFYITGMGLDAGLLGSIQIMLNDGRLTGVGALRTRGGGIEAYGQKLRLSRGTLTFQGRLDNPLLDIEALRTGEQVEAGVKVVGTAQRPRIDLVSYPDVSDVEKLSWLLLGRGPDESGGDAALLMSVGTALLGGGQPFYKQFGLDDVSIKTGNIGSSGSILPDRTVAGDVNRDSDSQLATQFLVASKTFANGITLSVEQALAGSDTVGRASYRLARGLSVDLKGGAVNGIALVYRTFWGN</sequence>
<keyword evidence="9" id="KW-1185">Reference proteome</keyword>
<organism evidence="8 9">
    <name type="scientific">Achromobacter anxifer</name>
    <dbReference type="NCBI Taxonomy" id="1287737"/>
    <lineage>
        <taxon>Bacteria</taxon>
        <taxon>Pseudomonadati</taxon>
        <taxon>Pseudomonadota</taxon>
        <taxon>Betaproteobacteria</taxon>
        <taxon>Burkholderiales</taxon>
        <taxon>Alcaligenaceae</taxon>
        <taxon>Achromobacter</taxon>
    </lineage>
</organism>
<dbReference type="InterPro" id="IPR007452">
    <property type="entry name" value="TamB_C"/>
</dbReference>
<comment type="subcellular location">
    <subcellularLocation>
        <location evidence="1">Membrane</location>
        <topology evidence="1">Single-pass membrane protein</topology>
    </subcellularLocation>
</comment>
<feature type="compositionally biased region" description="Basic and acidic residues" evidence="5">
    <location>
        <begin position="243"/>
        <end position="313"/>
    </location>
</feature>
<keyword evidence="2 6" id="KW-0812">Transmembrane</keyword>
<feature type="domain" description="Translocation and assembly module TamB C-terminal" evidence="7">
    <location>
        <begin position="981"/>
        <end position="1320"/>
    </location>
</feature>
<feature type="transmembrane region" description="Helical" evidence="6">
    <location>
        <begin position="12"/>
        <end position="34"/>
    </location>
</feature>
<dbReference type="PANTHER" id="PTHR36985:SF1">
    <property type="entry name" value="TRANSLOCATION AND ASSEMBLY MODULE SUBUNIT TAMB"/>
    <property type="match status" value="1"/>
</dbReference>
<name>A0A6S7CVF2_9BURK</name>
<keyword evidence="4 6" id="KW-0472">Membrane</keyword>
<dbReference type="Pfam" id="PF04357">
    <property type="entry name" value="TamB"/>
    <property type="match status" value="1"/>
</dbReference>
<evidence type="ECO:0000313" key="9">
    <source>
        <dbReference type="Proteomes" id="UP000494117"/>
    </source>
</evidence>
<evidence type="ECO:0000313" key="8">
    <source>
        <dbReference type="EMBL" id="CAB3866450.1"/>
    </source>
</evidence>
<gene>
    <name evidence="8" type="ORF">LMG26858_02498</name>
</gene>
<reference evidence="8 9" key="1">
    <citation type="submission" date="2020-04" db="EMBL/GenBank/DDBJ databases">
        <authorList>
            <person name="De Canck E."/>
        </authorList>
    </citation>
    <scope>NUCLEOTIDE SEQUENCE [LARGE SCALE GENOMIC DNA]</scope>
    <source>
        <strain evidence="8 9">LMG 26858</strain>
    </source>
</reference>
<dbReference type="GO" id="GO:0009306">
    <property type="term" value="P:protein secretion"/>
    <property type="evidence" value="ECO:0007669"/>
    <property type="project" value="InterPro"/>
</dbReference>
<dbReference type="RefSeq" id="WP_175207365.1">
    <property type="nucleotide sequence ID" value="NZ_CADILG010000015.1"/>
</dbReference>
<dbReference type="PANTHER" id="PTHR36985">
    <property type="entry name" value="TRANSLOCATION AND ASSEMBLY MODULE SUBUNIT TAMB"/>
    <property type="match status" value="1"/>
</dbReference>
<dbReference type="GO" id="GO:0005886">
    <property type="term" value="C:plasma membrane"/>
    <property type="evidence" value="ECO:0007669"/>
    <property type="project" value="InterPro"/>
</dbReference>